<keyword evidence="12" id="KW-0804">Transcription</keyword>
<evidence type="ECO:0000313" key="15">
    <source>
        <dbReference type="EMBL" id="AZQ74200.1"/>
    </source>
</evidence>
<dbReference type="SUPFAM" id="SSF57884">
    <property type="entry name" value="Ada DNA repair protein, N-terminal domain (N-Ada 10)"/>
    <property type="match status" value="1"/>
</dbReference>
<reference evidence="15 16" key="1">
    <citation type="submission" date="2018-12" db="EMBL/GenBank/DDBJ databases">
        <title>The whole draft genome of Streptomyce luteoverticillatus CGMCC 15060.</title>
        <authorList>
            <person name="Feng Z."/>
            <person name="Chen G."/>
            <person name="Zhang J."/>
            <person name="Zhu H."/>
            <person name="Yu X."/>
            <person name="Zhang W."/>
            <person name="Zhang X."/>
        </authorList>
    </citation>
    <scope>NUCLEOTIDE SEQUENCE [LARGE SCALE GENOMIC DNA]</scope>
    <source>
        <strain evidence="15 16">CGMCC 15060</strain>
    </source>
</reference>
<name>A0A3Q9FZB2_STRLT</name>
<keyword evidence="16" id="KW-1185">Reference proteome</keyword>
<dbReference type="Pfam" id="PF00730">
    <property type="entry name" value="HhH-GPD"/>
    <property type="match status" value="1"/>
</dbReference>
<dbReference type="CDD" id="cd00056">
    <property type="entry name" value="ENDO3c"/>
    <property type="match status" value="1"/>
</dbReference>
<dbReference type="GO" id="GO:0008725">
    <property type="term" value="F:DNA-3-methyladenine glycosylase activity"/>
    <property type="evidence" value="ECO:0007669"/>
    <property type="project" value="TreeGrafter"/>
</dbReference>
<dbReference type="Gene3D" id="1.10.340.30">
    <property type="entry name" value="Hypothetical protein, domain 2"/>
    <property type="match status" value="1"/>
</dbReference>
<dbReference type="Pfam" id="PF06029">
    <property type="entry name" value="AlkA_N"/>
    <property type="match status" value="1"/>
</dbReference>
<proteinExistence type="predicted"/>
<dbReference type="PROSITE" id="PS00041">
    <property type="entry name" value="HTH_ARAC_FAMILY_1"/>
    <property type="match status" value="1"/>
</dbReference>
<evidence type="ECO:0000256" key="3">
    <source>
        <dbReference type="ARBA" id="ARBA00012000"/>
    </source>
</evidence>
<keyword evidence="11" id="KW-0010">Activator</keyword>
<dbReference type="InterPro" id="IPR051912">
    <property type="entry name" value="Alkylbase_DNA_Glycosylase/TA"/>
</dbReference>
<dbReference type="GO" id="GO:0032131">
    <property type="term" value="F:alkylated DNA binding"/>
    <property type="evidence" value="ECO:0007669"/>
    <property type="project" value="TreeGrafter"/>
</dbReference>
<dbReference type="InterPro" id="IPR037046">
    <property type="entry name" value="AlkA_N_sf"/>
</dbReference>
<gene>
    <name evidence="15" type="ORF">EKH77_25940</name>
</gene>
<dbReference type="InterPro" id="IPR003265">
    <property type="entry name" value="HhH-GPD_domain"/>
</dbReference>
<keyword evidence="13" id="KW-0234">DNA repair</keyword>
<dbReference type="InterPro" id="IPR009057">
    <property type="entry name" value="Homeodomain-like_sf"/>
</dbReference>
<organism evidence="15 16">
    <name type="scientific">Streptomyces luteoverticillatus</name>
    <name type="common">Streptoverticillium luteoverticillatus</name>
    <dbReference type="NCBI Taxonomy" id="66425"/>
    <lineage>
        <taxon>Bacteria</taxon>
        <taxon>Bacillati</taxon>
        <taxon>Actinomycetota</taxon>
        <taxon>Actinomycetes</taxon>
        <taxon>Kitasatosporales</taxon>
        <taxon>Streptomycetaceae</taxon>
        <taxon>Streptomyces</taxon>
    </lineage>
</organism>
<dbReference type="Gene3D" id="1.10.1670.10">
    <property type="entry name" value="Helix-hairpin-Helix base-excision DNA repair enzymes (C-terminal)"/>
    <property type="match status" value="1"/>
</dbReference>
<dbReference type="SUPFAM" id="SSF46689">
    <property type="entry name" value="Homeodomain-like"/>
    <property type="match status" value="1"/>
</dbReference>
<dbReference type="SMART" id="SM00478">
    <property type="entry name" value="ENDO3c"/>
    <property type="match status" value="1"/>
</dbReference>
<keyword evidence="9" id="KW-0805">Transcription regulation</keyword>
<feature type="domain" description="HTH araC/xylS-type" evidence="14">
    <location>
        <begin position="87"/>
        <end position="185"/>
    </location>
</feature>
<evidence type="ECO:0000256" key="2">
    <source>
        <dbReference type="ARBA" id="ARBA00001947"/>
    </source>
</evidence>
<dbReference type="GO" id="GO:0008270">
    <property type="term" value="F:zinc ion binding"/>
    <property type="evidence" value="ECO:0007669"/>
    <property type="project" value="InterPro"/>
</dbReference>
<dbReference type="SMART" id="SM01009">
    <property type="entry name" value="AlkA_N"/>
    <property type="match status" value="1"/>
</dbReference>
<dbReference type="AlphaFoldDB" id="A0A3Q9FZB2"/>
<dbReference type="SMART" id="SM00342">
    <property type="entry name" value="HTH_ARAC"/>
    <property type="match status" value="1"/>
</dbReference>
<sequence>MHTDFDRCVRAVHSKDARFDGWFFTAVLTTRVYCRPSCPVVPPKERNMTFYPSAAAAQQAGFRACKRCRPDAAPGSPQWNERADLVARAMRLIADGTVDREGVGGLAGRLGYSTRQIERRLLAELGAGPLALARAQRAQTARVLIETSDLPMADVAFAAGFSALRTFNETVREVFALTPTDLRARAARGRGPATPGTLALRLPFRAPLCPENLFGMLAATAVPGVEEWRDGAYHRTLRLPHGQGTVALAPRPGHIDCRLALTDLRDLAGAISRCRGLLDLDADPEAVDERLRADPALAPLVDAAPGRRVPRTVDGEEFAIRAVLGQQVSTAAARTLAARLVAAHGEPVTPPEGGPGAGLTHLFPSTEALAALDPAALAMPAGRRATLVRTVQELARGELALGVGSDRSRARARLAALPGIGPWTAEIIAMRALGDPDAFPATDLGVRRAAARTGLPATPAALTRHAAAWRPWRAYAVQYLWSADDHATTRMPA</sequence>
<dbReference type="GO" id="GO:0032993">
    <property type="term" value="C:protein-DNA complex"/>
    <property type="evidence" value="ECO:0007669"/>
    <property type="project" value="TreeGrafter"/>
</dbReference>
<keyword evidence="6" id="KW-0479">Metal-binding</keyword>
<dbReference type="GO" id="GO:0005737">
    <property type="term" value="C:cytoplasm"/>
    <property type="evidence" value="ECO:0007669"/>
    <property type="project" value="TreeGrafter"/>
</dbReference>
<evidence type="ECO:0000256" key="12">
    <source>
        <dbReference type="ARBA" id="ARBA00023163"/>
    </source>
</evidence>
<dbReference type="OrthoDB" id="9811249at2"/>
<dbReference type="InterPro" id="IPR018062">
    <property type="entry name" value="HTH_AraC-typ_CS"/>
</dbReference>
<protein>
    <recommendedName>
        <fullName evidence="3">DNA-3-methyladenine glycosylase II</fullName>
        <ecNumber evidence="3">3.2.2.21</ecNumber>
    </recommendedName>
</protein>
<dbReference type="GO" id="GO:0006285">
    <property type="term" value="P:base-excision repair, AP site formation"/>
    <property type="evidence" value="ECO:0007669"/>
    <property type="project" value="TreeGrafter"/>
</dbReference>
<evidence type="ECO:0000256" key="4">
    <source>
        <dbReference type="ARBA" id="ARBA00022603"/>
    </source>
</evidence>
<dbReference type="GO" id="GO:0003700">
    <property type="term" value="F:DNA-binding transcription factor activity"/>
    <property type="evidence" value="ECO:0007669"/>
    <property type="project" value="InterPro"/>
</dbReference>
<dbReference type="RefSeq" id="WP_126916703.1">
    <property type="nucleotide sequence ID" value="NZ_CP034587.1"/>
</dbReference>
<dbReference type="Gene3D" id="3.40.10.10">
    <property type="entry name" value="DNA Methylphosphotriester Repair Domain"/>
    <property type="match status" value="1"/>
</dbReference>
<dbReference type="InterPro" id="IPR010316">
    <property type="entry name" value="AlkA_N"/>
</dbReference>
<evidence type="ECO:0000313" key="16">
    <source>
        <dbReference type="Proteomes" id="UP000267900"/>
    </source>
</evidence>
<comment type="catalytic activity">
    <reaction evidence="1">
        <text>Hydrolysis of alkylated DNA, releasing 3-methyladenine, 3-methylguanine, 7-methylguanine and 7-methyladenine.</text>
        <dbReference type="EC" id="3.2.2.21"/>
    </reaction>
</comment>
<dbReference type="GO" id="GO:0008168">
    <property type="term" value="F:methyltransferase activity"/>
    <property type="evidence" value="ECO:0007669"/>
    <property type="project" value="UniProtKB-KW"/>
</dbReference>
<dbReference type="PROSITE" id="PS01124">
    <property type="entry name" value="HTH_ARAC_FAMILY_2"/>
    <property type="match status" value="1"/>
</dbReference>
<dbReference type="Proteomes" id="UP000267900">
    <property type="component" value="Chromosome"/>
</dbReference>
<evidence type="ECO:0000256" key="6">
    <source>
        <dbReference type="ARBA" id="ARBA00022723"/>
    </source>
</evidence>
<dbReference type="Gene3D" id="1.10.10.60">
    <property type="entry name" value="Homeodomain-like"/>
    <property type="match status" value="1"/>
</dbReference>
<dbReference type="EC" id="3.2.2.21" evidence="3"/>
<dbReference type="GO" id="GO:0032259">
    <property type="term" value="P:methylation"/>
    <property type="evidence" value="ECO:0007669"/>
    <property type="project" value="UniProtKB-KW"/>
</dbReference>
<evidence type="ECO:0000256" key="13">
    <source>
        <dbReference type="ARBA" id="ARBA00023204"/>
    </source>
</evidence>
<dbReference type="FunFam" id="3.30.310.20:FF:000001">
    <property type="entry name" value="DNA-3-methyladenine glycosylase 2"/>
    <property type="match status" value="1"/>
</dbReference>
<dbReference type="PANTHER" id="PTHR43003:SF13">
    <property type="entry name" value="DNA-3-METHYLADENINE GLYCOSYLASE 2"/>
    <property type="match status" value="1"/>
</dbReference>
<dbReference type="Gene3D" id="3.30.310.20">
    <property type="entry name" value="DNA-3-methyladenine glycosylase AlkA, N-terminal domain"/>
    <property type="match status" value="1"/>
</dbReference>
<dbReference type="InterPro" id="IPR004026">
    <property type="entry name" value="Ada_DNA_repair_Zn-bd"/>
</dbReference>
<evidence type="ECO:0000256" key="1">
    <source>
        <dbReference type="ARBA" id="ARBA00000086"/>
    </source>
</evidence>
<keyword evidence="5" id="KW-0808">Transferase</keyword>
<dbReference type="InterPro" id="IPR035451">
    <property type="entry name" value="Ada-like_dom_sf"/>
</dbReference>
<evidence type="ECO:0000256" key="8">
    <source>
        <dbReference type="ARBA" id="ARBA00022833"/>
    </source>
</evidence>
<keyword evidence="10" id="KW-0238">DNA-binding</keyword>
<keyword evidence="8" id="KW-0862">Zinc</keyword>
<dbReference type="GO" id="GO:0006307">
    <property type="term" value="P:DNA alkylation repair"/>
    <property type="evidence" value="ECO:0007669"/>
    <property type="project" value="TreeGrafter"/>
</dbReference>
<dbReference type="EMBL" id="CP034587">
    <property type="protein sequence ID" value="AZQ74200.1"/>
    <property type="molecule type" value="Genomic_DNA"/>
</dbReference>
<evidence type="ECO:0000256" key="5">
    <source>
        <dbReference type="ARBA" id="ARBA00022679"/>
    </source>
</evidence>
<dbReference type="Pfam" id="PF02805">
    <property type="entry name" value="Ada_Zn_binding"/>
    <property type="match status" value="1"/>
</dbReference>
<dbReference type="SUPFAM" id="SSF55945">
    <property type="entry name" value="TATA-box binding protein-like"/>
    <property type="match status" value="1"/>
</dbReference>
<dbReference type="GO" id="GO:0043916">
    <property type="term" value="F:DNA-7-methylguanine glycosylase activity"/>
    <property type="evidence" value="ECO:0007669"/>
    <property type="project" value="TreeGrafter"/>
</dbReference>
<dbReference type="InterPro" id="IPR018060">
    <property type="entry name" value="HTH_AraC"/>
</dbReference>
<dbReference type="PANTHER" id="PTHR43003">
    <property type="entry name" value="DNA-3-METHYLADENINE GLYCOSYLASE"/>
    <property type="match status" value="1"/>
</dbReference>
<dbReference type="InterPro" id="IPR011257">
    <property type="entry name" value="DNA_glycosylase"/>
</dbReference>
<accession>A0A3Q9FZB2</accession>
<evidence type="ECO:0000259" key="14">
    <source>
        <dbReference type="PROSITE" id="PS01124"/>
    </source>
</evidence>
<dbReference type="SUPFAM" id="SSF48150">
    <property type="entry name" value="DNA-glycosylase"/>
    <property type="match status" value="1"/>
</dbReference>
<comment type="cofactor">
    <cofactor evidence="2">
        <name>Zn(2+)</name>
        <dbReference type="ChEBI" id="CHEBI:29105"/>
    </cofactor>
</comment>
<dbReference type="InterPro" id="IPR023170">
    <property type="entry name" value="HhH_base_excis_C"/>
</dbReference>
<dbReference type="FunFam" id="1.10.10.60:FF:000281">
    <property type="entry name" value="DNA-3-methyladenine glycosylase 2"/>
    <property type="match status" value="1"/>
</dbReference>
<evidence type="ECO:0000256" key="7">
    <source>
        <dbReference type="ARBA" id="ARBA00022763"/>
    </source>
</evidence>
<dbReference type="FunFam" id="3.40.10.10:FF:000001">
    <property type="entry name" value="DNA-3-methyladenine glycosylase 2"/>
    <property type="match status" value="1"/>
</dbReference>
<dbReference type="Pfam" id="PF12833">
    <property type="entry name" value="HTH_18"/>
    <property type="match status" value="1"/>
</dbReference>
<evidence type="ECO:0000256" key="9">
    <source>
        <dbReference type="ARBA" id="ARBA00023015"/>
    </source>
</evidence>
<keyword evidence="7" id="KW-0227">DNA damage</keyword>
<evidence type="ECO:0000256" key="11">
    <source>
        <dbReference type="ARBA" id="ARBA00023159"/>
    </source>
</evidence>
<dbReference type="GO" id="GO:0043565">
    <property type="term" value="F:sequence-specific DNA binding"/>
    <property type="evidence" value="ECO:0007669"/>
    <property type="project" value="InterPro"/>
</dbReference>
<evidence type="ECO:0000256" key="10">
    <source>
        <dbReference type="ARBA" id="ARBA00023125"/>
    </source>
</evidence>
<keyword evidence="4" id="KW-0489">Methyltransferase</keyword>